<accession>A0A7X7LUQ0</accession>
<evidence type="ECO:0000259" key="1">
    <source>
        <dbReference type="Pfam" id="PF00501"/>
    </source>
</evidence>
<dbReference type="InterPro" id="IPR045851">
    <property type="entry name" value="AMP-bd_C_sf"/>
</dbReference>
<keyword evidence="2" id="KW-0436">Ligase</keyword>
<dbReference type="Proteomes" id="UP000536534">
    <property type="component" value="Unassembled WGS sequence"/>
</dbReference>
<dbReference type="GO" id="GO:0016874">
    <property type="term" value="F:ligase activity"/>
    <property type="evidence" value="ECO:0007669"/>
    <property type="project" value="UniProtKB-KW"/>
</dbReference>
<dbReference type="InterPro" id="IPR000873">
    <property type="entry name" value="AMP-dep_synth/lig_dom"/>
</dbReference>
<organism evidence="2 3">
    <name type="scientific">Thauera phenolivorans</name>
    <dbReference type="NCBI Taxonomy" id="1792543"/>
    <lineage>
        <taxon>Bacteria</taxon>
        <taxon>Pseudomonadati</taxon>
        <taxon>Pseudomonadota</taxon>
        <taxon>Betaproteobacteria</taxon>
        <taxon>Rhodocyclales</taxon>
        <taxon>Zoogloeaceae</taxon>
        <taxon>Thauera</taxon>
    </lineage>
</organism>
<dbReference type="Pfam" id="PF00501">
    <property type="entry name" value="AMP-binding"/>
    <property type="match status" value="1"/>
</dbReference>
<dbReference type="SUPFAM" id="SSF56801">
    <property type="entry name" value="Acetyl-CoA synthetase-like"/>
    <property type="match status" value="1"/>
</dbReference>
<evidence type="ECO:0000313" key="2">
    <source>
        <dbReference type="EMBL" id="NLF53420.1"/>
    </source>
</evidence>
<dbReference type="Gene3D" id="3.40.50.12780">
    <property type="entry name" value="N-terminal domain of ligase-like"/>
    <property type="match status" value="1"/>
</dbReference>
<comment type="caution">
    <text evidence="2">The sequence shown here is derived from an EMBL/GenBank/DDBJ whole genome shotgun (WGS) entry which is preliminary data.</text>
</comment>
<dbReference type="InterPro" id="IPR042099">
    <property type="entry name" value="ANL_N_sf"/>
</dbReference>
<dbReference type="Gene3D" id="3.30.300.30">
    <property type="match status" value="1"/>
</dbReference>
<dbReference type="AlphaFoldDB" id="A0A7X7LUQ0"/>
<feature type="domain" description="AMP-dependent synthetase/ligase" evidence="1">
    <location>
        <begin position="118"/>
        <end position="275"/>
    </location>
</feature>
<dbReference type="EMBL" id="JAAYYV010000087">
    <property type="protein sequence ID" value="NLF53420.1"/>
    <property type="molecule type" value="Genomic_DNA"/>
</dbReference>
<dbReference type="OrthoDB" id="56632at2"/>
<proteinExistence type="predicted"/>
<protein>
    <submittedName>
        <fullName evidence="2">Phenylacetate--CoA ligase</fullName>
    </submittedName>
</protein>
<dbReference type="PANTHER" id="PTHR43845:SF1">
    <property type="entry name" value="BLR5969 PROTEIN"/>
    <property type="match status" value="1"/>
</dbReference>
<dbReference type="RefSeq" id="WP_068808497.1">
    <property type="nucleotide sequence ID" value="NZ_MBFM01000004.1"/>
</dbReference>
<gene>
    <name evidence="2" type="ORF">GX576_03275</name>
</gene>
<name>A0A7X7LUQ0_9RHOO</name>
<dbReference type="PANTHER" id="PTHR43845">
    <property type="entry name" value="BLR5969 PROTEIN"/>
    <property type="match status" value="1"/>
</dbReference>
<evidence type="ECO:0000313" key="3">
    <source>
        <dbReference type="Proteomes" id="UP000536534"/>
    </source>
</evidence>
<reference evidence="2 3" key="1">
    <citation type="journal article" date="2020" name="Biotechnol. Biofuels">
        <title>New insights from the biogas microbiome by comprehensive genome-resolved metagenomics of nearly 1600 species originating from multiple anaerobic digesters.</title>
        <authorList>
            <person name="Campanaro S."/>
            <person name="Treu L."/>
            <person name="Rodriguez-R L.M."/>
            <person name="Kovalovszki A."/>
            <person name="Ziels R.M."/>
            <person name="Maus I."/>
            <person name="Zhu X."/>
            <person name="Kougias P.G."/>
            <person name="Basile A."/>
            <person name="Luo G."/>
            <person name="Schluter A."/>
            <person name="Konstantinidis K.T."/>
            <person name="Angelidaki I."/>
        </authorList>
    </citation>
    <scope>NUCLEOTIDE SEQUENCE [LARGE SCALE GENOMIC DNA]</scope>
    <source>
        <strain evidence="2">AS06rmzACSIP_256</strain>
    </source>
</reference>
<sequence>MSFYDTRETRDHAGRERELFARLPAQIAHATANTPAFAGLLDGIDPETVTSREALAGLPVIRKSELLERQKQARPFGGFAAVRWGAGCRRVFASPGPLYEPEGAGPDYYRLARALHAAGFRAGDLVHNTFSYHFTPAGSMMETAAHALGCTVFPAGTGQTEQQLAAIADLQPNAYVGTPSFLRILLDKATEAGVGISLRKALVSGEAFPPSLRDQFAAAGVTALQAYATADIGLIAYETPDGEGMVVDEDIVLEIVRPGTGEPVAAGEVGEVVVTTFNPDYPLIRFGTGDLSALLPGASPCGRTNLRIRGWMGRADQTTKVKGMFVHPGQVAEVVRRHPELGRARLVVDNPRLGDRMTLMCEVAGGGSEALAEAIGASLREITKLRGEVAFLAVGTLANDGKVIDDVRRYE</sequence>